<evidence type="ECO:0000259" key="1">
    <source>
        <dbReference type="PROSITE" id="PS51186"/>
    </source>
</evidence>
<gene>
    <name evidence="2" type="ORF">BUZ01_03915</name>
</gene>
<dbReference type="InterPro" id="IPR000182">
    <property type="entry name" value="GNAT_dom"/>
</dbReference>
<dbReference type="PROSITE" id="PS51186">
    <property type="entry name" value="GNAT"/>
    <property type="match status" value="1"/>
</dbReference>
<dbReference type="GO" id="GO:0008999">
    <property type="term" value="F:protein-N-terminal-alanine acetyltransferase activity"/>
    <property type="evidence" value="ECO:0007669"/>
    <property type="project" value="TreeGrafter"/>
</dbReference>
<reference evidence="2 3" key="1">
    <citation type="journal article" date="2016" name="Front. Microbiol.">
        <title>Comprehensive Phylogenetic Analysis of Bovine Non-aureus Staphylococci Species Based on Whole-Genome Sequencing.</title>
        <authorList>
            <person name="Naushad S."/>
            <person name="Barkema H.W."/>
            <person name="Luby C."/>
            <person name="Condas L.A."/>
            <person name="Nobrega D.B."/>
            <person name="Carson D.A."/>
            <person name="De Buck J."/>
        </authorList>
    </citation>
    <scope>NUCLEOTIDE SEQUENCE [LARGE SCALE GENOMIC DNA]</scope>
    <source>
        <strain evidence="2 3">SNUC 1388</strain>
    </source>
</reference>
<sequence>MEYQLAINVTPQIKLVQPELYMAEALYNTIKSNYQHLVTFLDFIQEDMTLEDEQQYLTMMLNHQAQNKGRLYLIYFEDELIGTIDLHNIQMQHKKAEIGYWIAENYAGRQITTQCVQHLCYLAFEVFGLNKLTIKADVRNIASNKVAEKVGFSYVGTDLEDMFDGEAYRDMNRYSLLKRDYNKQ</sequence>
<dbReference type="PANTHER" id="PTHR43441">
    <property type="entry name" value="RIBOSOMAL-PROTEIN-SERINE ACETYLTRANSFERASE"/>
    <property type="match status" value="1"/>
</dbReference>
<comment type="caution">
    <text evidence="2">The sequence shown here is derived from an EMBL/GenBank/DDBJ whole genome shotgun (WGS) entry which is preliminary data.</text>
</comment>
<dbReference type="AlphaFoldDB" id="A0A2T4T0F4"/>
<dbReference type="PANTHER" id="PTHR43441:SF11">
    <property type="entry name" value="RIBOSOMAL-PROTEIN-SERINE ACETYLTRANSFERASE"/>
    <property type="match status" value="1"/>
</dbReference>
<evidence type="ECO:0000313" key="2">
    <source>
        <dbReference type="EMBL" id="RIL43780.1"/>
    </source>
</evidence>
<dbReference type="InterPro" id="IPR016181">
    <property type="entry name" value="Acyl_CoA_acyltransferase"/>
</dbReference>
<dbReference type="Proteomes" id="UP000283576">
    <property type="component" value="Unassembled WGS sequence"/>
</dbReference>
<feature type="domain" description="N-acetyltransferase" evidence="1">
    <location>
        <begin position="28"/>
        <end position="179"/>
    </location>
</feature>
<name>A0A2T4T0F4_STAGA</name>
<keyword evidence="2" id="KW-0808">Transferase</keyword>
<accession>A0A2T4T0F4</accession>
<dbReference type="RefSeq" id="WP_107526655.1">
    <property type="nucleotide sequence ID" value="NZ_JAIBNU010000003.1"/>
</dbReference>
<evidence type="ECO:0000313" key="3">
    <source>
        <dbReference type="Proteomes" id="UP000283576"/>
    </source>
</evidence>
<dbReference type="GO" id="GO:0005737">
    <property type="term" value="C:cytoplasm"/>
    <property type="evidence" value="ECO:0007669"/>
    <property type="project" value="TreeGrafter"/>
</dbReference>
<organism evidence="2 3">
    <name type="scientific">Staphylococcus gallinarum</name>
    <dbReference type="NCBI Taxonomy" id="1293"/>
    <lineage>
        <taxon>Bacteria</taxon>
        <taxon>Bacillati</taxon>
        <taxon>Bacillota</taxon>
        <taxon>Bacilli</taxon>
        <taxon>Bacillales</taxon>
        <taxon>Staphylococcaceae</taxon>
        <taxon>Staphylococcus</taxon>
    </lineage>
</organism>
<dbReference type="Gene3D" id="3.40.630.30">
    <property type="match status" value="1"/>
</dbReference>
<dbReference type="GO" id="GO:1990189">
    <property type="term" value="F:protein N-terminal-serine acetyltransferase activity"/>
    <property type="evidence" value="ECO:0007669"/>
    <property type="project" value="TreeGrafter"/>
</dbReference>
<dbReference type="SUPFAM" id="SSF55729">
    <property type="entry name" value="Acyl-CoA N-acyltransferases (Nat)"/>
    <property type="match status" value="1"/>
</dbReference>
<dbReference type="InterPro" id="IPR051908">
    <property type="entry name" value="Ribosomal_N-acetyltransferase"/>
</dbReference>
<dbReference type="Pfam" id="PF13302">
    <property type="entry name" value="Acetyltransf_3"/>
    <property type="match status" value="1"/>
</dbReference>
<protein>
    <submittedName>
        <fullName evidence="2">N-acetyltransferase</fullName>
    </submittedName>
</protein>
<proteinExistence type="predicted"/>
<dbReference type="EMBL" id="QXRZ01000002">
    <property type="protein sequence ID" value="RIL43780.1"/>
    <property type="molecule type" value="Genomic_DNA"/>
</dbReference>